<reference evidence="1" key="1">
    <citation type="submission" date="2012-09" db="EMBL/GenBank/DDBJ databases">
        <authorList>
            <person name="Martin A.A."/>
        </authorList>
    </citation>
    <scope>NUCLEOTIDE SEQUENCE</scope>
</reference>
<keyword evidence="1" id="KW-1185">Reference proteome</keyword>
<protein>
    <submittedName>
        <fullName evidence="2">Uncharacterized protein</fullName>
    </submittedName>
</protein>
<name>A0A0K0DPS2_ANGCA</name>
<dbReference type="Proteomes" id="UP000035642">
    <property type="component" value="Unassembled WGS sequence"/>
</dbReference>
<dbReference type="AlphaFoldDB" id="A0A0K0DPS2"/>
<proteinExistence type="predicted"/>
<reference evidence="2" key="2">
    <citation type="submission" date="2017-02" db="UniProtKB">
        <authorList>
            <consortium name="WormBaseParasite"/>
        </authorList>
    </citation>
    <scope>IDENTIFICATION</scope>
</reference>
<evidence type="ECO:0000313" key="1">
    <source>
        <dbReference type="Proteomes" id="UP000035642"/>
    </source>
</evidence>
<evidence type="ECO:0000313" key="2">
    <source>
        <dbReference type="WBParaSite" id="ACAC_0001376101-mRNA-1"/>
    </source>
</evidence>
<accession>A0A0K0DPS2</accession>
<sequence length="76" mass="8971">MHRTTDRWSRYTLQIRRASSYAISWNFANLILRWEDLITEELMEMAVESAKGRASHFPLVGEKEQLTDEQTNLSLK</sequence>
<dbReference type="WBParaSite" id="ACAC_0001376101-mRNA-1">
    <property type="protein sequence ID" value="ACAC_0001376101-mRNA-1"/>
    <property type="gene ID" value="ACAC_0001376101"/>
</dbReference>
<organism evidence="1 2">
    <name type="scientific">Angiostrongylus cantonensis</name>
    <name type="common">Rat lungworm</name>
    <dbReference type="NCBI Taxonomy" id="6313"/>
    <lineage>
        <taxon>Eukaryota</taxon>
        <taxon>Metazoa</taxon>
        <taxon>Ecdysozoa</taxon>
        <taxon>Nematoda</taxon>
        <taxon>Chromadorea</taxon>
        <taxon>Rhabditida</taxon>
        <taxon>Rhabditina</taxon>
        <taxon>Rhabditomorpha</taxon>
        <taxon>Strongyloidea</taxon>
        <taxon>Metastrongylidae</taxon>
        <taxon>Angiostrongylus</taxon>
    </lineage>
</organism>